<evidence type="ECO:0000313" key="2">
    <source>
        <dbReference type="EMBL" id="MEX5727936.1"/>
    </source>
</evidence>
<evidence type="ECO:0000259" key="1">
    <source>
        <dbReference type="Pfam" id="PF02602"/>
    </source>
</evidence>
<feature type="domain" description="Tetrapyrrole biosynthesis uroporphyrinogen III synthase" evidence="1">
    <location>
        <begin position="27"/>
        <end position="220"/>
    </location>
</feature>
<dbReference type="Gene3D" id="3.40.50.10090">
    <property type="match status" value="2"/>
</dbReference>
<dbReference type="RefSeq" id="WP_170168871.1">
    <property type="nucleotide sequence ID" value="NZ_JBEHHI010000001.1"/>
</dbReference>
<dbReference type="Pfam" id="PF02602">
    <property type="entry name" value="HEM4"/>
    <property type="match status" value="1"/>
</dbReference>
<dbReference type="InterPro" id="IPR003754">
    <property type="entry name" value="4pyrrol_synth_uPrphyn_synth"/>
</dbReference>
<sequence>MLLLTRPEAQSARFAAAFRARFGCDIDILTAPVMTIAPTGAQLALDGVSGLIFTSENGVSAFAETHEARDLTAYCVGDRTANAARAAGFTAFSSRGTAEDLMADLIAAPPEGRLMHLRGAHARGNVADRLTAAGIPTREAVIYDQHAQPLPDAALDAAAAARLTLLPLFSPRSAALVGAWLAESPARLALIYMSPAVRDAWAGPAPVAAEMAAAPDAEAMLDALGKLIETGAAA</sequence>
<dbReference type="SUPFAM" id="SSF69618">
    <property type="entry name" value="HemD-like"/>
    <property type="match status" value="1"/>
</dbReference>
<organism evidence="2 3">
    <name type="scientific">Rhodovulum iodosum</name>
    <dbReference type="NCBI Taxonomy" id="68291"/>
    <lineage>
        <taxon>Bacteria</taxon>
        <taxon>Pseudomonadati</taxon>
        <taxon>Pseudomonadota</taxon>
        <taxon>Alphaproteobacteria</taxon>
        <taxon>Rhodobacterales</taxon>
        <taxon>Paracoccaceae</taxon>
        <taxon>Rhodovulum</taxon>
    </lineage>
</organism>
<name>A0ABV3XRI2_9RHOB</name>
<dbReference type="EMBL" id="JBEHHI010000001">
    <property type="protein sequence ID" value="MEX5727936.1"/>
    <property type="molecule type" value="Genomic_DNA"/>
</dbReference>
<comment type="caution">
    <text evidence="2">The sequence shown here is derived from an EMBL/GenBank/DDBJ whole genome shotgun (WGS) entry which is preliminary data.</text>
</comment>
<proteinExistence type="predicted"/>
<gene>
    <name evidence="2" type="ORF">Ga0609869_001289</name>
</gene>
<keyword evidence="3" id="KW-1185">Reference proteome</keyword>
<dbReference type="CDD" id="cd06578">
    <property type="entry name" value="HemD"/>
    <property type="match status" value="1"/>
</dbReference>
<reference evidence="2 3" key="1">
    <citation type="submission" date="2024-06" db="EMBL/GenBank/DDBJ databases">
        <title>Genome of Rhodovulum iodosum, a marine photoferrotroph.</title>
        <authorList>
            <person name="Bianchini G."/>
            <person name="Nikeleit V."/>
            <person name="Kappler A."/>
            <person name="Bryce C."/>
            <person name="Sanchez-Baracaldo P."/>
        </authorList>
    </citation>
    <scope>NUCLEOTIDE SEQUENCE [LARGE SCALE GENOMIC DNA]</scope>
    <source>
        <strain evidence="2 3">UT/N1</strain>
    </source>
</reference>
<evidence type="ECO:0000313" key="3">
    <source>
        <dbReference type="Proteomes" id="UP001560019"/>
    </source>
</evidence>
<dbReference type="Proteomes" id="UP001560019">
    <property type="component" value="Unassembled WGS sequence"/>
</dbReference>
<protein>
    <submittedName>
        <fullName evidence="2">Uroporphyrinogen-III synthase</fullName>
    </submittedName>
</protein>
<dbReference type="InterPro" id="IPR036108">
    <property type="entry name" value="4pyrrol_syn_uPrphyn_synt_sf"/>
</dbReference>
<accession>A0ABV3XRI2</accession>